<protein>
    <submittedName>
        <fullName evidence="7">E3 ubiquitin-protein ligase RNF4</fullName>
    </submittedName>
</protein>
<reference evidence="7" key="1">
    <citation type="journal article" date="2017" name="Gigascience">
        <title>The genome draft of coconut (Cocos nucifera).</title>
        <authorList>
            <person name="Xiao Y."/>
            <person name="Xu P."/>
            <person name="Fan H."/>
            <person name="Baudouin L."/>
            <person name="Xia W."/>
            <person name="Bocs S."/>
            <person name="Xu J."/>
            <person name="Li Q."/>
            <person name="Guo A."/>
            <person name="Zhou L."/>
            <person name="Li J."/>
            <person name="Wu Y."/>
            <person name="Ma Z."/>
            <person name="Armero A."/>
            <person name="Issali A.E."/>
            <person name="Liu N."/>
            <person name="Peng M."/>
            <person name="Yang Y."/>
        </authorList>
    </citation>
    <scope>NUCLEOTIDE SEQUENCE</scope>
    <source>
        <tissue evidence="7">Spear leaf of Hainan Tall coconut</tissue>
    </source>
</reference>
<name>A0A8K0MWQ6_COCNU</name>
<gene>
    <name evidence="7" type="ORF">COCNU_02G008590</name>
</gene>
<dbReference type="GO" id="GO:0032183">
    <property type="term" value="F:SUMO binding"/>
    <property type="evidence" value="ECO:0007669"/>
    <property type="project" value="TreeGrafter"/>
</dbReference>
<dbReference type="GO" id="GO:0006511">
    <property type="term" value="P:ubiquitin-dependent protein catabolic process"/>
    <property type="evidence" value="ECO:0007669"/>
    <property type="project" value="TreeGrafter"/>
</dbReference>
<dbReference type="PROSITE" id="PS00518">
    <property type="entry name" value="ZF_RING_1"/>
    <property type="match status" value="1"/>
</dbReference>
<dbReference type="SMART" id="SM00184">
    <property type="entry name" value="RING"/>
    <property type="match status" value="1"/>
</dbReference>
<dbReference type="PANTHER" id="PTHR47094">
    <property type="entry name" value="ELFLESS, ISOFORM B"/>
    <property type="match status" value="1"/>
</dbReference>
<evidence type="ECO:0000313" key="8">
    <source>
        <dbReference type="Proteomes" id="UP000797356"/>
    </source>
</evidence>
<evidence type="ECO:0000313" key="7">
    <source>
        <dbReference type="EMBL" id="KAG1330891.1"/>
    </source>
</evidence>
<dbReference type="Pfam" id="PF13923">
    <property type="entry name" value="zf-C3HC4_2"/>
    <property type="match status" value="1"/>
</dbReference>
<dbReference type="SUPFAM" id="SSF57850">
    <property type="entry name" value="RING/U-box"/>
    <property type="match status" value="1"/>
</dbReference>
<dbReference type="InterPro" id="IPR013083">
    <property type="entry name" value="Znf_RING/FYVE/PHD"/>
</dbReference>
<keyword evidence="1" id="KW-0479">Metal-binding</keyword>
<keyword evidence="8" id="KW-1185">Reference proteome</keyword>
<sequence length="231" mass="25338">MVLNVDLNVPPLESSMADGASGSAHPCISQGATVSVNPQCNHSTRGQQGAVPTSNNGLRSSPIDVEALEDDVEMFSSLRGFSETRNRARRNQPVMVVLDEDLETRPRPSGVTIGESVTTLSLNTHAKRERIPTNMTIINCDLDLDPEEENDAKKRIVMKSNLEPEKVVAKEPTFTCPVCMNPLVEASSTICGHIFCDSCIKASIKAQKKCPTCRRKLTMNNFHRVYLPTID</sequence>
<dbReference type="PANTHER" id="PTHR47094:SF1">
    <property type="entry name" value="RING-TYPE E3 UBIQUITIN TRANSFERASE"/>
    <property type="match status" value="1"/>
</dbReference>
<reference evidence="7" key="2">
    <citation type="submission" date="2019-07" db="EMBL/GenBank/DDBJ databases">
        <authorList>
            <person name="Yang Y."/>
            <person name="Bocs S."/>
            <person name="Baudouin L."/>
        </authorList>
    </citation>
    <scope>NUCLEOTIDE SEQUENCE</scope>
    <source>
        <tissue evidence="7">Spear leaf of Hainan Tall coconut</tissue>
    </source>
</reference>
<evidence type="ECO:0000256" key="3">
    <source>
        <dbReference type="ARBA" id="ARBA00022833"/>
    </source>
</evidence>
<dbReference type="GO" id="GO:0061630">
    <property type="term" value="F:ubiquitin protein ligase activity"/>
    <property type="evidence" value="ECO:0007669"/>
    <property type="project" value="InterPro"/>
</dbReference>
<evidence type="ECO:0000259" key="6">
    <source>
        <dbReference type="PROSITE" id="PS50089"/>
    </source>
</evidence>
<proteinExistence type="predicted"/>
<feature type="compositionally biased region" description="Polar residues" evidence="5">
    <location>
        <begin position="38"/>
        <end position="59"/>
    </location>
</feature>
<feature type="region of interest" description="Disordered" evidence="5">
    <location>
        <begin position="38"/>
        <end position="60"/>
    </location>
</feature>
<dbReference type="GO" id="GO:0033768">
    <property type="term" value="C:SUMO-targeted ubiquitin ligase complex"/>
    <property type="evidence" value="ECO:0007669"/>
    <property type="project" value="TreeGrafter"/>
</dbReference>
<dbReference type="Gene3D" id="3.30.40.10">
    <property type="entry name" value="Zinc/RING finger domain, C3HC4 (zinc finger)"/>
    <property type="match status" value="1"/>
</dbReference>
<dbReference type="EMBL" id="CM017873">
    <property type="protein sequence ID" value="KAG1330891.1"/>
    <property type="molecule type" value="Genomic_DNA"/>
</dbReference>
<dbReference type="AlphaFoldDB" id="A0A8K0MWQ6"/>
<evidence type="ECO:0000256" key="2">
    <source>
        <dbReference type="ARBA" id="ARBA00022771"/>
    </source>
</evidence>
<accession>A0A8K0MWQ6</accession>
<dbReference type="GO" id="GO:0008270">
    <property type="term" value="F:zinc ion binding"/>
    <property type="evidence" value="ECO:0007669"/>
    <property type="project" value="UniProtKB-KW"/>
</dbReference>
<dbReference type="GO" id="GO:0140082">
    <property type="term" value="F:SUMO-ubiquitin ligase activity"/>
    <property type="evidence" value="ECO:0007669"/>
    <property type="project" value="TreeGrafter"/>
</dbReference>
<dbReference type="InterPro" id="IPR049627">
    <property type="entry name" value="SLX8"/>
</dbReference>
<dbReference type="InterPro" id="IPR001841">
    <property type="entry name" value="Znf_RING"/>
</dbReference>
<comment type="caution">
    <text evidence="7">The sequence shown here is derived from an EMBL/GenBank/DDBJ whole genome shotgun (WGS) entry which is preliminary data.</text>
</comment>
<dbReference type="PROSITE" id="PS50089">
    <property type="entry name" value="ZF_RING_2"/>
    <property type="match status" value="1"/>
</dbReference>
<dbReference type="OrthoDB" id="6105938at2759"/>
<evidence type="ECO:0000256" key="4">
    <source>
        <dbReference type="PROSITE-ProRule" id="PRU00175"/>
    </source>
</evidence>
<feature type="domain" description="RING-type" evidence="6">
    <location>
        <begin position="176"/>
        <end position="214"/>
    </location>
</feature>
<evidence type="ECO:0000256" key="1">
    <source>
        <dbReference type="ARBA" id="ARBA00022723"/>
    </source>
</evidence>
<dbReference type="InterPro" id="IPR017907">
    <property type="entry name" value="Znf_RING_CS"/>
</dbReference>
<keyword evidence="2 4" id="KW-0863">Zinc-finger</keyword>
<keyword evidence="3" id="KW-0862">Zinc</keyword>
<organism evidence="7 8">
    <name type="scientific">Cocos nucifera</name>
    <name type="common">Coconut palm</name>
    <dbReference type="NCBI Taxonomy" id="13894"/>
    <lineage>
        <taxon>Eukaryota</taxon>
        <taxon>Viridiplantae</taxon>
        <taxon>Streptophyta</taxon>
        <taxon>Embryophyta</taxon>
        <taxon>Tracheophyta</taxon>
        <taxon>Spermatophyta</taxon>
        <taxon>Magnoliopsida</taxon>
        <taxon>Liliopsida</taxon>
        <taxon>Arecaceae</taxon>
        <taxon>Arecoideae</taxon>
        <taxon>Cocoseae</taxon>
        <taxon>Attaleinae</taxon>
        <taxon>Cocos</taxon>
    </lineage>
</organism>
<evidence type="ECO:0000256" key="5">
    <source>
        <dbReference type="SAM" id="MobiDB-lite"/>
    </source>
</evidence>
<dbReference type="Proteomes" id="UP000797356">
    <property type="component" value="Chromosome 2"/>
</dbReference>